<feature type="domain" description="Glycoside Hydrolase 20C C-terminal" evidence="4">
    <location>
        <begin position="427"/>
        <end position="618"/>
    </location>
</feature>
<dbReference type="Pfam" id="PF00728">
    <property type="entry name" value="Glyco_hydro_20"/>
    <property type="match status" value="1"/>
</dbReference>
<name>A0A0M1P264_9BACL</name>
<dbReference type="CDD" id="cd06565">
    <property type="entry name" value="GH20_GcnA-like"/>
    <property type="match status" value="1"/>
</dbReference>
<proteinExistence type="inferred from homology"/>
<evidence type="ECO:0000256" key="1">
    <source>
        <dbReference type="ARBA" id="ARBA00006285"/>
    </source>
</evidence>
<dbReference type="Proteomes" id="UP000036932">
    <property type="component" value="Unassembled WGS sequence"/>
</dbReference>
<keyword evidence="6" id="KW-1185">Reference proteome</keyword>
<evidence type="ECO:0000313" key="5">
    <source>
        <dbReference type="EMBL" id="KOR88482.1"/>
    </source>
</evidence>
<dbReference type="Pfam" id="PF18088">
    <property type="entry name" value="Glyco_H_20C_C"/>
    <property type="match status" value="1"/>
</dbReference>
<keyword evidence="2 5" id="KW-0378">Hydrolase</keyword>
<comment type="similarity">
    <text evidence="1">Belongs to the glycosyl hydrolase 20 family.</text>
</comment>
<dbReference type="PATRIC" id="fig|1705565.3.peg.2785"/>
<dbReference type="PANTHER" id="PTHR21040">
    <property type="entry name" value="BCDNA.GH04120"/>
    <property type="match status" value="1"/>
</dbReference>
<sequence length="639" mass="73024">MKIHFDKLRDKLVEGISELAEILDIRMTEGEGLKIQAIQAEGPIQVSLQDGEGLIRYQETIHFYRALGVFLEQARKEAHFDITEQPNFDFNGTMLDVSRNGVLKVPVIKQFIRYMALMGLNGLMMYTEDIYEVEEQPYFGYMRGRYTATEMKECDDYADLFGIEMIPCIQTLGHLQQALKWGYAADIKDHADILLAGEPKTYAFIEQMITAASSMFRSKRIHIGMDEAFQVGLGKYLKLNGMQDRFQIMNDHVSQVLAITERLGLQPMIWSDMYFNLLANDYQGALYNVDADFSDDNMSRIPKGVQFVYWDYGRRDEEGYERLFEKHLKLGSKPIFAGGIHMWNSISPNNGKTWMTSQPALRAAKTKGVREVIATTAWGDDGNETNHLVILAGLQLFAEHGYGETVDEDLLASRLAACTGMDLFDSLNALKDMDEVPGVSEGNHWMANPSKYLLWQDPLLGLLDKHVEGEAESVLPEHYARLEKKWRQNKEQFSAPYSHVFDFYERLASVLVIKSTLGVTLRKLYHAGDKTQLAEFAEAIDSPMSILKQRIEELRISHRRLWMSTYKPFGWEVLDLRYGGLFARISSTQDRIADYVEGHIDMIEELEAERLLFDQNGLTDKPLEVNVTYQAAVTANCYI</sequence>
<dbReference type="OrthoDB" id="383771at2"/>
<feature type="domain" description="Glycoside hydrolase family 20 catalytic" evidence="3">
    <location>
        <begin position="88"/>
        <end position="274"/>
    </location>
</feature>
<evidence type="ECO:0000259" key="3">
    <source>
        <dbReference type="Pfam" id="PF00728"/>
    </source>
</evidence>
<dbReference type="InterPro" id="IPR038901">
    <property type="entry name" value="HEXDC-like"/>
</dbReference>
<evidence type="ECO:0000256" key="2">
    <source>
        <dbReference type="ARBA" id="ARBA00022801"/>
    </source>
</evidence>
<dbReference type="GO" id="GO:0005975">
    <property type="term" value="P:carbohydrate metabolic process"/>
    <property type="evidence" value="ECO:0007669"/>
    <property type="project" value="InterPro"/>
</dbReference>
<accession>A0A0M1P264</accession>
<dbReference type="Gene3D" id="3.20.20.80">
    <property type="entry name" value="Glycosidases"/>
    <property type="match status" value="1"/>
</dbReference>
<dbReference type="InterPro" id="IPR015883">
    <property type="entry name" value="Glyco_hydro_20_cat"/>
</dbReference>
<dbReference type="InterPro" id="IPR041063">
    <property type="entry name" value="Glyco_H_20C_C"/>
</dbReference>
<evidence type="ECO:0000313" key="6">
    <source>
        <dbReference type="Proteomes" id="UP000036932"/>
    </source>
</evidence>
<gene>
    <name evidence="5" type="ORF">AM231_04500</name>
</gene>
<comment type="caution">
    <text evidence="5">The sequence shown here is derived from an EMBL/GenBank/DDBJ whole genome shotgun (WGS) entry which is preliminary data.</text>
</comment>
<reference evidence="6" key="1">
    <citation type="submission" date="2015-08" db="EMBL/GenBank/DDBJ databases">
        <title>Genome sequencing project for genomic taxonomy and phylogenomics of Bacillus-like bacteria.</title>
        <authorList>
            <person name="Liu B."/>
            <person name="Wang J."/>
            <person name="Zhu Y."/>
            <person name="Liu G."/>
            <person name="Chen Q."/>
            <person name="Chen Z."/>
            <person name="Lan J."/>
            <person name="Che J."/>
            <person name="Ge C."/>
            <person name="Shi H."/>
            <person name="Pan Z."/>
            <person name="Liu X."/>
        </authorList>
    </citation>
    <scope>NUCLEOTIDE SEQUENCE [LARGE SCALE GENOMIC DNA]</scope>
    <source>
        <strain evidence="6">FJAT-22460</strain>
    </source>
</reference>
<evidence type="ECO:0000259" key="4">
    <source>
        <dbReference type="Pfam" id="PF18088"/>
    </source>
</evidence>
<organism evidence="5 6">
    <name type="scientific">Paenibacillus solani</name>
    <dbReference type="NCBI Taxonomy" id="1705565"/>
    <lineage>
        <taxon>Bacteria</taxon>
        <taxon>Bacillati</taxon>
        <taxon>Bacillota</taxon>
        <taxon>Bacilli</taxon>
        <taxon>Bacillales</taxon>
        <taxon>Paenibacillaceae</taxon>
        <taxon>Paenibacillus</taxon>
    </lineage>
</organism>
<dbReference type="InterPro" id="IPR017853">
    <property type="entry name" value="GH"/>
</dbReference>
<dbReference type="EMBL" id="LIUT01000001">
    <property type="protein sequence ID" value="KOR88482.1"/>
    <property type="molecule type" value="Genomic_DNA"/>
</dbReference>
<dbReference type="RefSeq" id="WP_054401483.1">
    <property type="nucleotide sequence ID" value="NZ_LIUT01000001.1"/>
</dbReference>
<dbReference type="GO" id="GO:0004563">
    <property type="term" value="F:beta-N-acetylhexosaminidase activity"/>
    <property type="evidence" value="ECO:0007669"/>
    <property type="project" value="UniProtKB-ARBA"/>
</dbReference>
<protein>
    <submittedName>
        <fullName evidence="5">Glycoside hydrolase</fullName>
    </submittedName>
</protein>
<dbReference type="PANTHER" id="PTHR21040:SF8">
    <property type="entry name" value="BCDNA.GH04120"/>
    <property type="match status" value="1"/>
</dbReference>
<dbReference type="SUPFAM" id="SSF51445">
    <property type="entry name" value="(Trans)glycosidases"/>
    <property type="match status" value="1"/>
</dbReference>
<dbReference type="AlphaFoldDB" id="A0A0M1P264"/>
<dbReference type="Gene3D" id="1.20.120.670">
    <property type="entry name" value="N-acetyl-b-d-glucoasminidase"/>
    <property type="match status" value="1"/>
</dbReference>